<dbReference type="GO" id="GO:0006508">
    <property type="term" value="P:proteolysis"/>
    <property type="evidence" value="ECO:0007669"/>
    <property type="project" value="UniProtKB-KW"/>
</dbReference>
<dbReference type="AlphaFoldDB" id="A0A7C9JQP0"/>
<feature type="transmembrane region" description="Helical" evidence="9">
    <location>
        <begin position="42"/>
        <end position="61"/>
    </location>
</feature>
<evidence type="ECO:0000256" key="1">
    <source>
        <dbReference type="ARBA" id="ARBA00006139"/>
    </source>
</evidence>
<proteinExistence type="inferred from homology"/>
<comment type="caution">
    <text evidence="12">The sequence shown here is derived from an EMBL/GenBank/DDBJ whole genome shotgun (WGS) entry which is preliminary data.</text>
</comment>
<evidence type="ECO:0000256" key="10">
    <source>
        <dbReference type="RuleBase" id="RU000594"/>
    </source>
</evidence>
<evidence type="ECO:0000256" key="11">
    <source>
        <dbReference type="RuleBase" id="RU004181"/>
    </source>
</evidence>
<comment type="subcellular location">
    <subcellularLocation>
        <location evidence="9">Cell membrane</location>
        <topology evidence="9">Multi-pass membrane protein</topology>
    </subcellularLocation>
</comment>
<dbReference type="GO" id="GO:0004190">
    <property type="term" value="F:aspartic-type endopeptidase activity"/>
    <property type="evidence" value="ECO:0007669"/>
    <property type="project" value="UniProtKB-UniRule"/>
</dbReference>
<gene>
    <name evidence="9 12" type="primary">lspA</name>
    <name evidence="12" type="ORF">D1639_06250</name>
</gene>
<dbReference type="Pfam" id="PF01252">
    <property type="entry name" value="Peptidase_A8"/>
    <property type="match status" value="1"/>
</dbReference>
<dbReference type="NCBIfam" id="TIGR00077">
    <property type="entry name" value="lspA"/>
    <property type="match status" value="1"/>
</dbReference>
<dbReference type="EMBL" id="QWKH01000038">
    <property type="protein sequence ID" value="NBI34635.1"/>
    <property type="molecule type" value="Genomic_DNA"/>
</dbReference>
<evidence type="ECO:0000256" key="3">
    <source>
        <dbReference type="ARBA" id="ARBA00022670"/>
    </source>
</evidence>
<evidence type="ECO:0000256" key="2">
    <source>
        <dbReference type="ARBA" id="ARBA00022475"/>
    </source>
</evidence>
<evidence type="ECO:0000256" key="7">
    <source>
        <dbReference type="ARBA" id="ARBA00022989"/>
    </source>
</evidence>
<dbReference type="UniPathway" id="UPA00665"/>
<dbReference type="HAMAP" id="MF_00161">
    <property type="entry name" value="LspA"/>
    <property type="match status" value="1"/>
</dbReference>
<dbReference type="PROSITE" id="PS00855">
    <property type="entry name" value="SPASE_II"/>
    <property type="match status" value="1"/>
</dbReference>
<accession>A0A7C9JQP0</accession>
<keyword evidence="2 9" id="KW-1003">Cell membrane</keyword>
<dbReference type="GO" id="GO:0005886">
    <property type="term" value="C:plasma membrane"/>
    <property type="evidence" value="ECO:0007669"/>
    <property type="project" value="UniProtKB-SubCell"/>
</dbReference>
<comment type="pathway">
    <text evidence="9">Protein modification; lipoprotein biosynthesis (signal peptide cleavage).</text>
</comment>
<evidence type="ECO:0000313" key="12">
    <source>
        <dbReference type="EMBL" id="NBI34635.1"/>
    </source>
</evidence>
<evidence type="ECO:0000256" key="6">
    <source>
        <dbReference type="ARBA" id="ARBA00022801"/>
    </source>
</evidence>
<dbReference type="EC" id="3.4.23.36" evidence="9"/>
<comment type="catalytic activity">
    <reaction evidence="9 10">
        <text>Release of signal peptides from bacterial membrane prolipoproteins. Hydrolyzes -Xaa-Yaa-Zaa-|-(S,diacylglyceryl)Cys-, in which Xaa is hydrophobic (preferably Leu), and Yaa (Ala or Ser) and Zaa (Gly or Ala) have small, neutral side chains.</text>
        <dbReference type="EC" id="3.4.23.36"/>
    </reaction>
</comment>
<protein>
    <recommendedName>
        <fullName evidence="9">Lipoprotein signal peptidase</fullName>
        <ecNumber evidence="9">3.4.23.36</ecNumber>
    </recommendedName>
    <alternativeName>
        <fullName evidence="9">Prolipoprotein signal peptidase</fullName>
    </alternativeName>
    <alternativeName>
        <fullName evidence="9">Signal peptidase II</fullName>
        <shortName evidence="9">SPase II</shortName>
    </alternativeName>
</protein>
<keyword evidence="4 9" id="KW-0812">Transmembrane</keyword>
<feature type="active site" evidence="9">
    <location>
        <position position="151"/>
    </location>
</feature>
<keyword evidence="3 9" id="KW-0645">Protease</keyword>
<dbReference type="PANTHER" id="PTHR33695:SF1">
    <property type="entry name" value="LIPOPROTEIN SIGNAL PEPTIDASE"/>
    <property type="match status" value="1"/>
</dbReference>
<feature type="transmembrane region" description="Helical" evidence="9">
    <location>
        <begin position="107"/>
        <end position="125"/>
    </location>
</feature>
<sequence length="190" mass="19781">MGIETDGQGAPRGRSRDGILRAAGAFALIAALWLAADVATKAYFNGFALGSVVGGPYLGIFQFRLVHNTGMAWGLFGDSTFALGVMSVVVCAVLTGFFLANIRRITALELVGLALVVAGGIGNALDRFTLGYVVDFIETTFIDFPVFNVADIGVTCGFILFVLGLLLSFKASEASSEGSAQPEGSKGEGR</sequence>
<evidence type="ECO:0000256" key="4">
    <source>
        <dbReference type="ARBA" id="ARBA00022692"/>
    </source>
</evidence>
<evidence type="ECO:0000256" key="9">
    <source>
        <dbReference type="HAMAP-Rule" id="MF_00161"/>
    </source>
</evidence>
<keyword evidence="8 9" id="KW-0472">Membrane</keyword>
<keyword evidence="7 9" id="KW-1133">Transmembrane helix</keyword>
<keyword evidence="6 9" id="KW-0378">Hydrolase</keyword>
<evidence type="ECO:0000256" key="5">
    <source>
        <dbReference type="ARBA" id="ARBA00022750"/>
    </source>
</evidence>
<dbReference type="PANTHER" id="PTHR33695">
    <property type="entry name" value="LIPOPROTEIN SIGNAL PEPTIDASE"/>
    <property type="match status" value="1"/>
</dbReference>
<feature type="transmembrane region" description="Helical" evidence="9">
    <location>
        <begin position="81"/>
        <end position="100"/>
    </location>
</feature>
<feature type="transmembrane region" description="Helical" evidence="9">
    <location>
        <begin position="145"/>
        <end position="167"/>
    </location>
</feature>
<keyword evidence="5 9" id="KW-0064">Aspartyl protease</keyword>
<feature type="active site" evidence="9">
    <location>
        <position position="135"/>
    </location>
</feature>
<reference evidence="12" key="1">
    <citation type="submission" date="2018-08" db="EMBL/GenBank/DDBJ databases">
        <title>Murine metabolic-syndrome-specific gut microbial biobank.</title>
        <authorList>
            <person name="Liu C."/>
        </authorList>
    </citation>
    <scope>NUCLEOTIDE SEQUENCE [LARGE SCALE GENOMIC DNA]</scope>
    <source>
        <strain evidence="12">Z82</strain>
    </source>
</reference>
<comment type="similarity">
    <text evidence="1 9 11">Belongs to the peptidase A8 family.</text>
</comment>
<feature type="transmembrane region" description="Helical" evidence="9">
    <location>
        <begin position="18"/>
        <end position="35"/>
    </location>
</feature>
<name>A0A7C9JQP0_9BACT</name>
<dbReference type="PRINTS" id="PR00781">
    <property type="entry name" value="LIPOSIGPTASE"/>
</dbReference>
<organism evidence="12">
    <name type="scientific">Muribaculaceae bacterium Z82</name>
    <dbReference type="NCBI Taxonomy" id="2304548"/>
    <lineage>
        <taxon>Bacteria</taxon>
        <taxon>Pseudomonadati</taxon>
        <taxon>Bacteroidota</taxon>
        <taxon>Bacteroidia</taxon>
        <taxon>Bacteroidales</taxon>
        <taxon>Muribaculaceae</taxon>
    </lineage>
</organism>
<dbReference type="InterPro" id="IPR001872">
    <property type="entry name" value="Peptidase_A8"/>
</dbReference>
<evidence type="ECO:0000256" key="8">
    <source>
        <dbReference type="ARBA" id="ARBA00023136"/>
    </source>
</evidence>
<comment type="function">
    <text evidence="9 10">This protein specifically catalyzes the removal of signal peptides from prolipoproteins.</text>
</comment>